<dbReference type="SUPFAM" id="SSF56059">
    <property type="entry name" value="Glutathione synthetase ATP-binding domain-like"/>
    <property type="match status" value="1"/>
</dbReference>
<keyword evidence="12" id="KW-0460">Magnesium</keyword>
<protein>
    <recommendedName>
        <fullName evidence="6">Phosphoenolpyruvate synthase</fullName>
        <ecNumber evidence="5">2.7.9.2</ecNumber>
    </recommendedName>
    <alternativeName>
        <fullName evidence="13">Pyruvate, water dikinase</fullName>
    </alternativeName>
</protein>
<evidence type="ECO:0000256" key="5">
    <source>
        <dbReference type="ARBA" id="ARBA00011996"/>
    </source>
</evidence>
<evidence type="ECO:0000256" key="10">
    <source>
        <dbReference type="ARBA" id="ARBA00022777"/>
    </source>
</evidence>
<feature type="domain" description="Pyruvate phosphate dikinase AMP/ATP-binding" evidence="15">
    <location>
        <begin position="17"/>
        <end position="51"/>
    </location>
</feature>
<keyword evidence="7 16" id="KW-0808">Transferase</keyword>
<dbReference type="GO" id="GO:0008986">
    <property type="term" value="F:pyruvate, water dikinase activity"/>
    <property type="evidence" value="ECO:0007669"/>
    <property type="project" value="UniProtKB-EC"/>
</dbReference>
<dbReference type="GO" id="GO:0005524">
    <property type="term" value="F:ATP binding"/>
    <property type="evidence" value="ECO:0007669"/>
    <property type="project" value="UniProtKB-KW"/>
</dbReference>
<dbReference type="AlphaFoldDB" id="A0A161W1N0"/>
<comment type="catalytic activity">
    <reaction evidence="14">
        <text>pyruvate + ATP + H2O = phosphoenolpyruvate + AMP + phosphate + 2 H(+)</text>
        <dbReference type="Rhea" id="RHEA:11364"/>
        <dbReference type="ChEBI" id="CHEBI:15361"/>
        <dbReference type="ChEBI" id="CHEBI:15377"/>
        <dbReference type="ChEBI" id="CHEBI:15378"/>
        <dbReference type="ChEBI" id="CHEBI:30616"/>
        <dbReference type="ChEBI" id="CHEBI:43474"/>
        <dbReference type="ChEBI" id="CHEBI:58702"/>
        <dbReference type="ChEBI" id="CHEBI:456215"/>
        <dbReference type="EC" id="2.7.9.2"/>
    </reaction>
</comment>
<dbReference type="PANTHER" id="PTHR43030">
    <property type="entry name" value="PHOSPHOENOLPYRUVATE SYNTHASE"/>
    <property type="match status" value="1"/>
</dbReference>
<comment type="function">
    <text evidence="2">Catalyzes the phosphorylation of pyruvate to phosphoenolpyruvate.</text>
</comment>
<name>A0A161W1N0_9CLOT</name>
<reference evidence="16 17" key="1">
    <citation type="submission" date="2016-04" db="EMBL/GenBank/DDBJ databases">
        <title>Genome sequence of Clostridium magnum DSM 2767.</title>
        <authorList>
            <person name="Poehlein A."/>
            <person name="Uhlig R."/>
            <person name="Fischer R."/>
            <person name="Bahl H."/>
            <person name="Daniel R."/>
        </authorList>
    </citation>
    <scope>NUCLEOTIDE SEQUENCE [LARGE SCALE GENOMIC DNA]</scope>
    <source>
        <strain evidence="16 17">DSM 2767</strain>
    </source>
</reference>
<proteinExistence type="inferred from homology"/>
<evidence type="ECO:0000313" key="16">
    <source>
        <dbReference type="EMBL" id="KZL89080.1"/>
    </source>
</evidence>
<evidence type="ECO:0000256" key="8">
    <source>
        <dbReference type="ARBA" id="ARBA00022723"/>
    </source>
</evidence>
<evidence type="ECO:0000256" key="12">
    <source>
        <dbReference type="ARBA" id="ARBA00022842"/>
    </source>
</evidence>
<dbReference type="Pfam" id="PF01326">
    <property type="entry name" value="PPDK_N"/>
    <property type="match status" value="1"/>
</dbReference>
<keyword evidence="10 16" id="KW-0418">Kinase</keyword>
<keyword evidence="11" id="KW-0067">ATP-binding</keyword>
<evidence type="ECO:0000256" key="6">
    <source>
        <dbReference type="ARBA" id="ARBA00021623"/>
    </source>
</evidence>
<keyword evidence="16" id="KW-0670">Pyruvate</keyword>
<evidence type="ECO:0000256" key="13">
    <source>
        <dbReference type="ARBA" id="ARBA00033470"/>
    </source>
</evidence>
<comment type="similarity">
    <text evidence="4">Belongs to the PEP-utilizing enzyme family.</text>
</comment>
<keyword evidence="9" id="KW-0547">Nucleotide-binding</keyword>
<evidence type="ECO:0000256" key="1">
    <source>
        <dbReference type="ARBA" id="ARBA00001946"/>
    </source>
</evidence>
<dbReference type="InterPro" id="IPR002192">
    <property type="entry name" value="PPDK_AMP/ATP-bd"/>
</dbReference>
<dbReference type="EC" id="2.7.9.2" evidence="5"/>
<evidence type="ECO:0000259" key="15">
    <source>
        <dbReference type="Pfam" id="PF01326"/>
    </source>
</evidence>
<comment type="cofactor">
    <cofactor evidence="1">
        <name>Mg(2+)</name>
        <dbReference type="ChEBI" id="CHEBI:18420"/>
    </cofactor>
</comment>
<evidence type="ECO:0000256" key="9">
    <source>
        <dbReference type="ARBA" id="ARBA00022741"/>
    </source>
</evidence>
<evidence type="ECO:0000256" key="7">
    <source>
        <dbReference type="ARBA" id="ARBA00022679"/>
    </source>
</evidence>
<comment type="caution">
    <text evidence="16">The sequence shown here is derived from an EMBL/GenBank/DDBJ whole genome shotgun (WGS) entry which is preliminary data.</text>
</comment>
<dbReference type="Proteomes" id="UP000076603">
    <property type="component" value="Unassembled WGS sequence"/>
</dbReference>
<dbReference type="InterPro" id="IPR006319">
    <property type="entry name" value="PEP_synth"/>
</dbReference>
<dbReference type="InterPro" id="IPR013815">
    <property type="entry name" value="ATP_grasp_subdomain_1"/>
</dbReference>
<dbReference type="Gene3D" id="3.30.1490.20">
    <property type="entry name" value="ATP-grasp fold, A domain"/>
    <property type="match status" value="1"/>
</dbReference>
<organism evidence="16 17">
    <name type="scientific">Clostridium magnum DSM 2767</name>
    <dbReference type="NCBI Taxonomy" id="1121326"/>
    <lineage>
        <taxon>Bacteria</taxon>
        <taxon>Bacillati</taxon>
        <taxon>Bacillota</taxon>
        <taxon>Clostridia</taxon>
        <taxon>Eubacteriales</taxon>
        <taxon>Clostridiaceae</taxon>
        <taxon>Clostridium</taxon>
    </lineage>
</organism>
<dbReference type="STRING" id="1121326.CLMAG_55660"/>
<evidence type="ECO:0000313" key="17">
    <source>
        <dbReference type="Proteomes" id="UP000076603"/>
    </source>
</evidence>
<comment type="pathway">
    <text evidence="3">Carbohydrate biosynthesis; gluconeogenesis.</text>
</comment>
<dbReference type="GO" id="GO:0046872">
    <property type="term" value="F:metal ion binding"/>
    <property type="evidence" value="ECO:0007669"/>
    <property type="project" value="UniProtKB-KW"/>
</dbReference>
<evidence type="ECO:0000256" key="4">
    <source>
        <dbReference type="ARBA" id="ARBA00007837"/>
    </source>
</evidence>
<keyword evidence="17" id="KW-1185">Reference proteome</keyword>
<evidence type="ECO:0000256" key="14">
    <source>
        <dbReference type="ARBA" id="ARBA00047700"/>
    </source>
</evidence>
<accession>A0A161W1N0</accession>
<dbReference type="PANTHER" id="PTHR43030:SF1">
    <property type="entry name" value="PHOSPHOENOLPYRUVATE SYNTHASE"/>
    <property type="match status" value="1"/>
</dbReference>
<gene>
    <name evidence="16" type="primary">ppdK_4</name>
    <name evidence="16" type="ORF">CLMAG_55660</name>
</gene>
<evidence type="ECO:0000256" key="2">
    <source>
        <dbReference type="ARBA" id="ARBA00002988"/>
    </source>
</evidence>
<dbReference type="EMBL" id="LWAE01000011">
    <property type="protein sequence ID" value="KZL89080.1"/>
    <property type="molecule type" value="Genomic_DNA"/>
</dbReference>
<sequence>MNSYVLSFQEIDKTKLSMVGGKGANLGELSRLMGILVPEGFCVTTEAYKKIT</sequence>
<dbReference type="PATRIC" id="fig|1121326.3.peg.5626"/>
<evidence type="ECO:0000256" key="11">
    <source>
        <dbReference type="ARBA" id="ARBA00022840"/>
    </source>
</evidence>
<keyword evidence="8" id="KW-0479">Metal-binding</keyword>
<evidence type="ECO:0000256" key="3">
    <source>
        <dbReference type="ARBA" id="ARBA00004742"/>
    </source>
</evidence>